<feature type="compositionally biased region" description="Basic and acidic residues" evidence="1">
    <location>
        <begin position="69"/>
        <end position="80"/>
    </location>
</feature>
<dbReference type="Proteomes" id="UP001596383">
    <property type="component" value="Unassembled WGS sequence"/>
</dbReference>
<feature type="compositionally biased region" description="Acidic residues" evidence="1">
    <location>
        <begin position="114"/>
        <end position="141"/>
    </location>
</feature>
<comment type="caution">
    <text evidence="2">The sequence shown here is derived from an EMBL/GenBank/DDBJ whole genome shotgun (WGS) entry which is preliminary data.</text>
</comment>
<protein>
    <recommendedName>
        <fullName evidence="4">PRC-barrel domain containing protein</fullName>
    </recommendedName>
</protein>
<sequence length="141" mass="14726">MSPQITDDDVGKSVVNADGDEVGMVADVQHGTAHVEPDPGITDSIKATLGWGDSGEDTYPLQEEAIGRVTDDEIRLERDLSGANTTGGTGDMDTGAGTTGTGTGTRDDRGIDRDENDISGSDDEGVIRDDDDDLLGDDNTR</sequence>
<feature type="region of interest" description="Disordered" evidence="1">
    <location>
        <begin position="69"/>
        <end position="141"/>
    </location>
</feature>
<accession>A0ABD5SVW2</accession>
<gene>
    <name evidence="2" type="ORF">ACFQE6_21045</name>
</gene>
<evidence type="ECO:0008006" key="4">
    <source>
        <dbReference type="Google" id="ProtNLM"/>
    </source>
</evidence>
<evidence type="ECO:0000313" key="2">
    <source>
        <dbReference type="EMBL" id="MFC6767381.1"/>
    </source>
</evidence>
<organism evidence="2 3">
    <name type="scientific">Natrinema soli</name>
    <dbReference type="NCBI Taxonomy" id="1930624"/>
    <lineage>
        <taxon>Archaea</taxon>
        <taxon>Methanobacteriati</taxon>
        <taxon>Methanobacteriota</taxon>
        <taxon>Stenosarchaea group</taxon>
        <taxon>Halobacteria</taxon>
        <taxon>Halobacteriales</taxon>
        <taxon>Natrialbaceae</taxon>
        <taxon>Natrinema</taxon>
    </lineage>
</organism>
<dbReference type="EMBL" id="JBHSWV010000366">
    <property type="protein sequence ID" value="MFC6767381.1"/>
    <property type="molecule type" value="Genomic_DNA"/>
</dbReference>
<name>A0ABD5SVW2_9EURY</name>
<evidence type="ECO:0000313" key="3">
    <source>
        <dbReference type="Proteomes" id="UP001596383"/>
    </source>
</evidence>
<keyword evidence="3" id="KW-1185">Reference proteome</keyword>
<dbReference type="AlphaFoldDB" id="A0ABD5SVW2"/>
<reference evidence="2 3" key="1">
    <citation type="journal article" date="2019" name="Int. J. Syst. Evol. Microbiol.">
        <title>The Global Catalogue of Microorganisms (GCM) 10K type strain sequencing project: providing services to taxonomists for standard genome sequencing and annotation.</title>
        <authorList>
            <consortium name="The Broad Institute Genomics Platform"/>
            <consortium name="The Broad Institute Genome Sequencing Center for Infectious Disease"/>
            <person name="Wu L."/>
            <person name="Ma J."/>
        </authorList>
    </citation>
    <scope>NUCLEOTIDE SEQUENCE [LARGE SCALE GENOMIC DNA]</scope>
    <source>
        <strain evidence="2 3">LMG 29247</strain>
    </source>
</reference>
<dbReference type="RefSeq" id="WP_273740276.1">
    <property type="nucleotide sequence ID" value="NZ_JAQIVI010000366.1"/>
</dbReference>
<proteinExistence type="predicted"/>
<evidence type="ECO:0000256" key="1">
    <source>
        <dbReference type="SAM" id="MobiDB-lite"/>
    </source>
</evidence>